<dbReference type="RefSeq" id="WP_066395035.1">
    <property type="nucleotide sequence ID" value="NZ_CP015378.1"/>
</dbReference>
<evidence type="ECO:0000313" key="2">
    <source>
        <dbReference type="EMBL" id="ANC77431.1"/>
    </source>
</evidence>
<dbReference type="InterPro" id="IPR043519">
    <property type="entry name" value="NT_sf"/>
</dbReference>
<accession>A0A160IMJ5</accession>
<dbReference type="Proteomes" id="UP000076623">
    <property type="component" value="Chromosome"/>
</dbReference>
<proteinExistence type="predicted"/>
<reference evidence="2 3" key="1">
    <citation type="submission" date="2016-04" db="EMBL/GenBank/DDBJ databases">
        <title>Complete genome sequence of Fictibacillus phosphorivorans G25-29, a strain toxic to nematodes.</title>
        <authorList>
            <person name="Zheng Z."/>
        </authorList>
    </citation>
    <scope>NUCLEOTIDE SEQUENCE [LARGE SCALE GENOMIC DNA]</scope>
    <source>
        <strain evidence="2 3">G25-29</strain>
    </source>
</reference>
<dbReference type="InterPro" id="IPR052930">
    <property type="entry name" value="TA_antitoxin_MntA"/>
</dbReference>
<dbReference type="Gene3D" id="3.30.460.10">
    <property type="entry name" value="Beta Polymerase, domain 2"/>
    <property type="match status" value="1"/>
</dbReference>
<dbReference type="SUPFAM" id="SSF81301">
    <property type="entry name" value="Nucleotidyltransferase"/>
    <property type="match status" value="1"/>
</dbReference>
<evidence type="ECO:0000259" key="1">
    <source>
        <dbReference type="Pfam" id="PF18765"/>
    </source>
</evidence>
<keyword evidence="3" id="KW-1185">Reference proteome</keyword>
<evidence type="ECO:0000313" key="3">
    <source>
        <dbReference type="Proteomes" id="UP000076623"/>
    </source>
</evidence>
<dbReference type="CDD" id="cd05403">
    <property type="entry name" value="NT_KNTase_like"/>
    <property type="match status" value="1"/>
</dbReference>
<feature type="domain" description="Polymerase beta nucleotidyltransferase" evidence="1">
    <location>
        <begin position="7"/>
        <end position="97"/>
    </location>
</feature>
<name>A0A160IMJ5_9BACL</name>
<sequence length="134" mass="15525">MDRKIEEQVISFLSEKLEPYLIVVFGSTAKGTDRVDSDLDIGYLSDQKIEKYDRFMLSQELASLIDKDVDLVDLNQASTVFAAQIIQSGKTILCKDDKRRMEFEMKTLKMYAKLNEEREIVIKRIEESGSIYEK</sequence>
<dbReference type="STRING" id="1221500.ABE65_011710"/>
<dbReference type="PANTHER" id="PTHR43852">
    <property type="entry name" value="NUCLEOTIDYLTRANSFERASE"/>
    <property type="match status" value="1"/>
</dbReference>
<gene>
    <name evidence="2" type="ORF">ABE65_011710</name>
</gene>
<protein>
    <submittedName>
        <fullName evidence="2">DNA polymerase subunit beta</fullName>
    </submittedName>
</protein>
<organism evidence="2 3">
    <name type="scientific">Fictibacillus phosphorivorans</name>
    <dbReference type="NCBI Taxonomy" id="1221500"/>
    <lineage>
        <taxon>Bacteria</taxon>
        <taxon>Bacillati</taxon>
        <taxon>Bacillota</taxon>
        <taxon>Bacilli</taxon>
        <taxon>Bacillales</taxon>
        <taxon>Fictibacillaceae</taxon>
        <taxon>Fictibacillus</taxon>
    </lineage>
</organism>
<dbReference type="PANTHER" id="PTHR43852:SF2">
    <property type="entry name" value="PROTEIN ADENYLYLTRANSFERASE MNTA"/>
    <property type="match status" value="1"/>
</dbReference>
<dbReference type="Pfam" id="PF18765">
    <property type="entry name" value="Polbeta"/>
    <property type="match status" value="1"/>
</dbReference>
<dbReference type="InterPro" id="IPR041633">
    <property type="entry name" value="Polbeta"/>
</dbReference>
<dbReference type="KEGG" id="fpn:ABE65_011710"/>
<dbReference type="AlphaFoldDB" id="A0A160IMJ5"/>
<dbReference type="NCBIfam" id="NF047752">
    <property type="entry name" value="MntA_antitoxin"/>
    <property type="match status" value="1"/>
</dbReference>
<dbReference type="EMBL" id="CP015378">
    <property type="protein sequence ID" value="ANC77431.1"/>
    <property type="molecule type" value="Genomic_DNA"/>
</dbReference>